<dbReference type="AlphaFoldDB" id="A0A8S9ZHW4"/>
<dbReference type="FunFam" id="3.30.565.10:FF:000079">
    <property type="entry name" value="DNA mismatch repair protein MLH"/>
    <property type="match status" value="1"/>
</dbReference>
<evidence type="ECO:0000313" key="8">
    <source>
        <dbReference type="EMBL" id="KAF7632799.1"/>
    </source>
</evidence>
<sequence>MCSTIPKIVRLSQDVVDRIAAGEVVIRPVNAVKELIENSLDAGATEINVSIRSGGLELIKIQDNGHGINREDLPIVCCRFTTSKLREFEDLQKIQTFGFRGEALASISLISDLTITTKTENEICAFKAYYKDGKIIGQIERSAGLLGTTICIEKLFKNMPSRLAAFRQPNEEANKIADIIVRYSIHYPNVSFSYRRLDGSGFDFRTCGNGDQHSTIKRLLNEKASKELTNIEFKNNSLHFSANICLSKPIPIFTSKAVQSRNDKLKIFHLFVNGRSSFESVFTLRDLICPFASFSLKINSECVDVNIHPTKKIVNFLYEEDIIEYISKQLEKFLNENQNNQSIYLNNNNKEFEIINKKLKKEENNKRKRKAADLIEINGKEKNFQTAKNLLRKENILPINYCSPSASTSSLNISFGTPRSLPKVAPKNKIRVDFLNRSLDEFVLTNDDLNNRPNSEVRLSRLNEKKKKKRKEKEENNKINNYLIEEEEGKIMKNIKLYFTERIKNICQKANNKLIEIFKKHILIGFFDTKHAIIQSNNNIFIINNYLIIKEFFYQLIIFSFGNFGAYDLIQNENNLKKYNISIYELIKLYLKEEEEKNNKIEYLINKLIKNRNMLWNYFSIKIICKYLI</sequence>
<dbReference type="InterPro" id="IPR036890">
    <property type="entry name" value="HATPase_C_sf"/>
</dbReference>
<dbReference type="SUPFAM" id="SSF55874">
    <property type="entry name" value="ATPase domain of HSP90 chaperone/DNA topoisomerase II/histidine kinase"/>
    <property type="match status" value="1"/>
</dbReference>
<dbReference type="Pfam" id="PF13589">
    <property type="entry name" value="HATPase_c_3"/>
    <property type="match status" value="1"/>
</dbReference>
<dbReference type="Gene3D" id="3.30.230.10">
    <property type="match status" value="1"/>
</dbReference>
<comment type="similarity">
    <text evidence="2">Belongs to the DNA mismatch repair MutL/HexB family.</text>
</comment>
<dbReference type="InterPro" id="IPR032189">
    <property type="entry name" value="Mlh1_C"/>
</dbReference>
<feature type="domain" description="DNA mismatch repair protein S5" evidence="7">
    <location>
        <begin position="216"/>
        <end position="335"/>
    </location>
</feature>
<evidence type="ECO:0000256" key="4">
    <source>
        <dbReference type="ARBA" id="ARBA00023204"/>
    </source>
</evidence>
<dbReference type="PROSITE" id="PS00058">
    <property type="entry name" value="DNA_MISMATCH_REPAIR_1"/>
    <property type="match status" value="1"/>
</dbReference>
<dbReference type="Pfam" id="PF16413">
    <property type="entry name" value="Mlh1_C"/>
    <property type="match status" value="1"/>
</dbReference>
<dbReference type="SMART" id="SM01340">
    <property type="entry name" value="DNA_mis_repair"/>
    <property type="match status" value="1"/>
</dbReference>
<dbReference type="InterPro" id="IPR014721">
    <property type="entry name" value="Ribsml_uS5_D2-typ_fold_subgr"/>
</dbReference>
<dbReference type="EMBL" id="JABEBT010000093">
    <property type="protein sequence ID" value="KAF7632799.1"/>
    <property type="molecule type" value="Genomic_DNA"/>
</dbReference>
<dbReference type="PANTHER" id="PTHR10073">
    <property type="entry name" value="DNA MISMATCH REPAIR PROTEIN MLH, PMS, MUTL"/>
    <property type="match status" value="1"/>
</dbReference>
<proteinExistence type="inferred from homology"/>
<dbReference type="Proteomes" id="UP000605970">
    <property type="component" value="Unassembled WGS sequence"/>
</dbReference>
<dbReference type="NCBIfam" id="TIGR00585">
    <property type="entry name" value="mutl"/>
    <property type="match status" value="1"/>
</dbReference>
<dbReference type="InterPro" id="IPR014762">
    <property type="entry name" value="DNA_mismatch_repair_CS"/>
</dbReference>
<dbReference type="SUPFAM" id="SSF54211">
    <property type="entry name" value="Ribosomal protein S5 domain 2-like"/>
    <property type="match status" value="1"/>
</dbReference>
<dbReference type="CDD" id="cd16926">
    <property type="entry name" value="HATPase_MutL-MLH-PMS-like"/>
    <property type="match status" value="1"/>
</dbReference>
<dbReference type="GO" id="GO:0006298">
    <property type="term" value="P:mismatch repair"/>
    <property type="evidence" value="ECO:0007669"/>
    <property type="project" value="InterPro"/>
</dbReference>
<reference evidence="8" key="1">
    <citation type="journal article" date="2020" name="Ecol. Evol.">
        <title>Genome structure and content of the rice root-knot nematode (Meloidogyne graminicola).</title>
        <authorList>
            <person name="Phan N.T."/>
            <person name="Danchin E.G.J."/>
            <person name="Klopp C."/>
            <person name="Perfus-Barbeoch L."/>
            <person name="Kozlowski D.K."/>
            <person name="Koutsovoulos G.D."/>
            <person name="Lopez-Roques C."/>
            <person name="Bouchez O."/>
            <person name="Zahm M."/>
            <person name="Besnard G."/>
            <person name="Bellafiore S."/>
        </authorList>
    </citation>
    <scope>NUCLEOTIDE SEQUENCE</scope>
    <source>
        <strain evidence="8">VN-18</strain>
    </source>
</reference>
<keyword evidence="6" id="KW-0175">Coiled coil</keyword>
<name>A0A8S9ZHW4_9BILA</name>
<keyword evidence="4" id="KW-0234">DNA repair</keyword>
<evidence type="ECO:0000256" key="1">
    <source>
        <dbReference type="ARBA" id="ARBA00004123"/>
    </source>
</evidence>
<dbReference type="GO" id="GO:0140664">
    <property type="term" value="F:ATP-dependent DNA damage sensor activity"/>
    <property type="evidence" value="ECO:0007669"/>
    <property type="project" value="InterPro"/>
</dbReference>
<evidence type="ECO:0000256" key="6">
    <source>
        <dbReference type="SAM" id="Coils"/>
    </source>
</evidence>
<dbReference type="PANTHER" id="PTHR10073:SF12">
    <property type="entry name" value="DNA MISMATCH REPAIR PROTEIN MLH1"/>
    <property type="match status" value="1"/>
</dbReference>
<protein>
    <recommendedName>
        <fullName evidence="7">DNA mismatch repair protein S5 domain-containing protein</fullName>
    </recommendedName>
</protein>
<dbReference type="OrthoDB" id="10263226at2759"/>
<evidence type="ECO:0000313" key="9">
    <source>
        <dbReference type="Proteomes" id="UP000605970"/>
    </source>
</evidence>
<evidence type="ECO:0000259" key="7">
    <source>
        <dbReference type="SMART" id="SM01340"/>
    </source>
</evidence>
<dbReference type="Pfam" id="PF01119">
    <property type="entry name" value="DNA_mis_repair"/>
    <property type="match status" value="1"/>
</dbReference>
<keyword evidence="9" id="KW-1185">Reference proteome</keyword>
<dbReference type="InterPro" id="IPR002099">
    <property type="entry name" value="MutL/Mlh/PMS"/>
</dbReference>
<gene>
    <name evidence="8" type="ORF">Mgra_00007788</name>
</gene>
<keyword evidence="5" id="KW-0539">Nucleus</keyword>
<evidence type="ECO:0000256" key="2">
    <source>
        <dbReference type="ARBA" id="ARBA00006082"/>
    </source>
</evidence>
<dbReference type="GO" id="GO:0032389">
    <property type="term" value="C:MutLalpha complex"/>
    <property type="evidence" value="ECO:0007669"/>
    <property type="project" value="TreeGrafter"/>
</dbReference>
<dbReference type="GO" id="GO:0005524">
    <property type="term" value="F:ATP binding"/>
    <property type="evidence" value="ECO:0007669"/>
    <property type="project" value="InterPro"/>
</dbReference>
<comment type="caution">
    <text evidence="8">The sequence shown here is derived from an EMBL/GenBank/DDBJ whole genome shotgun (WGS) entry which is preliminary data.</text>
</comment>
<evidence type="ECO:0000256" key="5">
    <source>
        <dbReference type="ARBA" id="ARBA00023242"/>
    </source>
</evidence>
<organism evidence="8 9">
    <name type="scientific">Meloidogyne graminicola</name>
    <dbReference type="NCBI Taxonomy" id="189291"/>
    <lineage>
        <taxon>Eukaryota</taxon>
        <taxon>Metazoa</taxon>
        <taxon>Ecdysozoa</taxon>
        <taxon>Nematoda</taxon>
        <taxon>Chromadorea</taxon>
        <taxon>Rhabditida</taxon>
        <taxon>Tylenchina</taxon>
        <taxon>Tylenchomorpha</taxon>
        <taxon>Tylenchoidea</taxon>
        <taxon>Meloidogynidae</taxon>
        <taxon>Meloidogyninae</taxon>
        <taxon>Meloidogyne</taxon>
    </lineage>
</organism>
<keyword evidence="3" id="KW-0227">DNA damage</keyword>
<feature type="coiled-coil region" evidence="6">
    <location>
        <begin position="456"/>
        <end position="485"/>
    </location>
</feature>
<evidence type="ECO:0000256" key="3">
    <source>
        <dbReference type="ARBA" id="ARBA00022763"/>
    </source>
</evidence>
<dbReference type="Gene3D" id="3.30.565.10">
    <property type="entry name" value="Histidine kinase-like ATPase, C-terminal domain"/>
    <property type="match status" value="1"/>
</dbReference>
<dbReference type="InterPro" id="IPR038973">
    <property type="entry name" value="MutL/Mlh/Pms-like"/>
</dbReference>
<dbReference type="GO" id="GO:0016887">
    <property type="term" value="F:ATP hydrolysis activity"/>
    <property type="evidence" value="ECO:0007669"/>
    <property type="project" value="InterPro"/>
</dbReference>
<dbReference type="GO" id="GO:0030983">
    <property type="term" value="F:mismatched DNA binding"/>
    <property type="evidence" value="ECO:0007669"/>
    <property type="project" value="InterPro"/>
</dbReference>
<comment type="subcellular location">
    <subcellularLocation>
        <location evidence="1">Nucleus</location>
    </subcellularLocation>
</comment>
<accession>A0A8S9ZHW4</accession>
<dbReference type="InterPro" id="IPR013507">
    <property type="entry name" value="DNA_mismatch_S5_2-like"/>
</dbReference>
<dbReference type="InterPro" id="IPR020568">
    <property type="entry name" value="Ribosomal_Su5_D2-typ_SF"/>
</dbReference>